<dbReference type="EMBL" id="BMAO01038466">
    <property type="protein sequence ID" value="GFR25165.1"/>
    <property type="molecule type" value="Genomic_DNA"/>
</dbReference>
<dbReference type="Proteomes" id="UP000887116">
    <property type="component" value="Unassembled WGS sequence"/>
</dbReference>
<dbReference type="OrthoDB" id="66906at2759"/>
<name>A0A8X6LX26_TRICU</name>
<dbReference type="AlphaFoldDB" id="A0A8X6LX26"/>
<organism evidence="2 3">
    <name type="scientific">Trichonephila clavata</name>
    <name type="common">Joro spider</name>
    <name type="synonym">Nephila clavata</name>
    <dbReference type="NCBI Taxonomy" id="2740835"/>
    <lineage>
        <taxon>Eukaryota</taxon>
        <taxon>Metazoa</taxon>
        <taxon>Ecdysozoa</taxon>
        <taxon>Arthropoda</taxon>
        <taxon>Chelicerata</taxon>
        <taxon>Arachnida</taxon>
        <taxon>Araneae</taxon>
        <taxon>Araneomorphae</taxon>
        <taxon>Entelegynae</taxon>
        <taxon>Araneoidea</taxon>
        <taxon>Nephilidae</taxon>
        <taxon>Trichonephila</taxon>
    </lineage>
</organism>
<keyword evidence="1" id="KW-0732">Signal</keyword>
<gene>
    <name evidence="2" type="primary">Tmtc3</name>
    <name evidence="2" type="ORF">TNCT_220861</name>
</gene>
<protein>
    <submittedName>
        <fullName evidence="2">Protein O-mannosyl-transferase Tmtc3</fullName>
    </submittedName>
</protein>
<keyword evidence="3" id="KW-1185">Reference proteome</keyword>
<dbReference type="GO" id="GO:0000030">
    <property type="term" value="F:mannosyltransferase activity"/>
    <property type="evidence" value="ECO:0007669"/>
    <property type="project" value="TreeGrafter"/>
</dbReference>
<sequence>MKVFPAVVLVSLVALCYRNSLWGDMVFDDLAAVRDNRDLRPHSPLVNLFRNDFWGTPLHKEKSHKSYRPLTVLSFRLNYAVHELQPFGYHVVNVILHACVCLLFYK</sequence>
<dbReference type="GO" id="GO:0035269">
    <property type="term" value="P:protein O-linked glycosylation via mannose"/>
    <property type="evidence" value="ECO:0007669"/>
    <property type="project" value="TreeGrafter"/>
</dbReference>
<proteinExistence type="predicted"/>
<dbReference type="PANTHER" id="PTHR44395:SF1">
    <property type="entry name" value="PROTEIN O-MANNOSYL-TRANSFERASE TMTC3"/>
    <property type="match status" value="1"/>
</dbReference>
<comment type="caution">
    <text evidence="2">The sequence shown here is derived from an EMBL/GenBank/DDBJ whole genome shotgun (WGS) entry which is preliminary data.</text>
</comment>
<reference evidence="2" key="1">
    <citation type="submission" date="2020-07" db="EMBL/GenBank/DDBJ databases">
        <title>Multicomponent nature underlies the extraordinary mechanical properties of spider dragline silk.</title>
        <authorList>
            <person name="Kono N."/>
            <person name="Nakamura H."/>
            <person name="Mori M."/>
            <person name="Yoshida Y."/>
            <person name="Ohtoshi R."/>
            <person name="Malay A.D."/>
            <person name="Moran D.A.P."/>
            <person name="Tomita M."/>
            <person name="Numata K."/>
            <person name="Arakawa K."/>
        </authorList>
    </citation>
    <scope>NUCLEOTIDE SEQUENCE</scope>
</reference>
<evidence type="ECO:0000313" key="2">
    <source>
        <dbReference type="EMBL" id="GFR25165.1"/>
    </source>
</evidence>
<dbReference type="GO" id="GO:0005783">
    <property type="term" value="C:endoplasmic reticulum"/>
    <property type="evidence" value="ECO:0007669"/>
    <property type="project" value="TreeGrafter"/>
</dbReference>
<feature type="signal peptide" evidence="1">
    <location>
        <begin position="1"/>
        <end position="23"/>
    </location>
</feature>
<evidence type="ECO:0000313" key="3">
    <source>
        <dbReference type="Proteomes" id="UP000887116"/>
    </source>
</evidence>
<evidence type="ECO:0000256" key="1">
    <source>
        <dbReference type="SAM" id="SignalP"/>
    </source>
</evidence>
<dbReference type="PANTHER" id="PTHR44395">
    <property type="match status" value="1"/>
</dbReference>
<accession>A0A8X6LX26</accession>
<feature type="chain" id="PRO_5036462375" evidence="1">
    <location>
        <begin position="24"/>
        <end position="106"/>
    </location>
</feature>